<sequence>MIGLHINYDKSTLVPMNISAEDAIQFASVFGCPMASFPQKYLDHPLSDSKLRLIDLQPSGTQL</sequence>
<reference evidence="1" key="1">
    <citation type="submission" date="2014-09" db="EMBL/GenBank/DDBJ databases">
        <authorList>
            <person name="Magalhaes I.L.F."/>
            <person name="Oliveira U."/>
            <person name="Santos F.R."/>
            <person name="Vidigal T.H.D.A."/>
            <person name="Brescovit A.D."/>
            <person name="Santos A.J."/>
        </authorList>
    </citation>
    <scope>NUCLEOTIDE SEQUENCE</scope>
    <source>
        <tissue evidence="1">Shoot tissue taken approximately 20 cm above the soil surface</tissue>
    </source>
</reference>
<organism evidence="1">
    <name type="scientific">Arundo donax</name>
    <name type="common">Giant reed</name>
    <name type="synonym">Donax arundinaceus</name>
    <dbReference type="NCBI Taxonomy" id="35708"/>
    <lineage>
        <taxon>Eukaryota</taxon>
        <taxon>Viridiplantae</taxon>
        <taxon>Streptophyta</taxon>
        <taxon>Embryophyta</taxon>
        <taxon>Tracheophyta</taxon>
        <taxon>Spermatophyta</taxon>
        <taxon>Magnoliopsida</taxon>
        <taxon>Liliopsida</taxon>
        <taxon>Poales</taxon>
        <taxon>Poaceae</taxon>
        <taxon>PACMAD clade</taxon>
        <taxon>Arundinoideae</taxon>
        <taxon>Arundineae</taxon>
        <taxon>Arundo</taxon>
    </lineage>
</organism>
<reference evidence="1" key="2">
    <citation type="journal article" date="2015" name="Data Brief">
        <title>Shoot transcriptome of the giant reed, Arundo donax.</title>
        <authorList>
            <person name="Barrero R.A."/>
            <person name="Guerrero F.D."/>
            <person name="Moolhuijzen P."/>
            <person name="Goolsby J.A."/>
            <person name="Tidwell J."/>
            <person name="Bellgard S.E."/>
            <person name="Bellgard M.I."/>
        </authorList>
    </citation>
    <scope>NUCLEOTIDE SEQUENCE</scope>
    <source>
        <tissue evidence="1">Shoot tissue taken approximately 20 cm above the soil surface</tissue>
    </source>
</reference>
<name>A0A0A8YXE8_ARUDO</name>
<accession>A0A0A8YXE8</accession>
<protein>
    <submittedName>
        <fullName evidence="1">Uncharacterized protein</fullName>
    </submittedName>
</protein>
<dbReference type="EMBL" id="GBRH01266639">
    <property type="protein sequence ID" value="JAD31256.1"/>
    <property type="molecule type" value="Transcribed_RNA"/>
</dbReference>
<dbReference type="AlphaFoldDB" id="A0A0A8YXE8"/>
<evidence type="ECO:0000313" key="1">
    <source>
        <dbReference type="EMBL" id="JAD31256.1"/>
    </source>
</evidence>
<proteinExistence type="predicted"/>